<proteinExistence type="inferred from homology"/>
<protein>
    <recommendedName>
        <fullName evidence="9">Tryptophan-rich sensory protein</fullName>
    </recommendedName>
</protein>
<evidence type="ECO:0000256" key="4">
    <source>
        <dbReference type="ARBA" id="ARBA00022989"/>
    </source>
</evidence>
<evidence type="ECO:0000313" key="7">
    <source>
        <dbReference type="EMBL" id="BDP43046.1"/>
    </source>
</evidence>
<evidence type="ECO:0000256" key="2">
    <source>
        <dbReference type="ARBA" id="ARBA00007524"/>
    </source>
</evidence>
<dbReference type="CDD" id="cd15904">
    <property type="entry name" value="TSPO_MBR"/>
    <property type="match status" value="1"/>
</dbReference>
<keyword evidence="5 6" id="KW-0472">Membrane</keyword>
<dbReference type="InterPro" id="IPR004307">
    <property type="entry name" value="TspO_MBR"/>
</dbReference>
<reference evidence="7" key="1">
    <citation type="submission" date="2022-07" db="EMBL/GenBank/DDBJ databases">
        <title>Complete Genome Sequence of the Radioresistant Bacterium Deinococcus aetherius ST0316, Isolated from the Air Dust collected in Lower Stratosphere above Japan.</title>
        <authorList>
            <person name="Satoh K."/>
            <person name="Hagiwara K."/>
            <person name="Katsumata K."/>
            <person name="Kubo A."/>
            <person name="Yokobori S."/>
            <person name="Yamagishi A."/>
            <person name="Oono Y."/>
            <person name="Narumi I."/>
        </authorList>
    </citation>
    <scope>NUCLEOTIDE SEQUENCE</scope>
    <source>
        <strain evidence="7">ST0316</strain>
    </source>
</reference>
<evidence type="ECO:0000256" key="3">
    <source>
        <dbReference type="ARBA" id="ARBA00022692"/>
    </source>
</evidence>
<evidence type="ECO:0000313" key="8">
    <source>
        <dbReference type="Proteomes" id="UP001064971"/>
    </source>
</evidence>
<comment type="similarity">
    <text evidence="2">Belongs to the TspO/BZRP family.</text>
</comment>
<dbReference type="PANTHER" id="PTHR10057">
    <property type="entry name" value="PERIPHERAL-TYPE BENZODIAZEPINE RECEPTOR"/>
    <property type="match status" value="1"/>
</dbReference>
<evidence type="ECO:0000256" key="1">
    <source>
        <dbReference type="ARBA" id="ARBA00004141"/>
    </source>
</evidence>
<feature type="transmembrane region" description="Helical" evidence="6">
    <location>
        <begin position="46"/>
        <end position="66"/>
    </location>
</feature>
<accession>A0ABN6RMQ1</accession>
<keyword evidence="3 6" id="KW-0812">Transmembrane</keyword>
<dbReference type="InterPro" id="IPR038330">
    <property type="entry name" value="TspO/MBR-related_sf"/>
</dbReference>
<comment type="subcellular location">
    <subcellularLocation>
        <location evidence="1">Membrane</location>
        <topology evidence="1">Multi-pass membrane protein</topology>
    </subcellularLocation>
</comment>
<dbReference type="PANTHER" id="PTHR10057:SF0">
    <property type="entry name" value="TRANSLOCATOR PROTEIN"/>
    <property type="match status" value="1"/>
</dbReference>
<gene>
    <name evidence="7" type="ORF">DAETH_30150</name>
</gene>
<evidence type="ECO:0000256" key="6">
    <source>
        <dbReference type="SAM" id="Phobius"/>
    </source>
</evidence>
<keyword evidence="8" id="KW-1185">Reference proteome</keyword>
<organism evidence="7 8">
    <name type="scientific">Deinococcus aetherius</name>
    <dbReference type="NCBI Taxonomy" id="200252"/>
    <lineage>
        <taxon>Bacteria</taxon>
        <taxon>Thermotogati</taxon>
        <taxon>Deinococcota</taxon>
        <taxon>Deinococci</taxon>
        <taxon>Deinococcales</taxon>
        <taxon>Deinococcaceae</taxon>
        <taxon>Deinococcus</taxon>
    </lineage>
</organism>
<dbReference type="RefSeq" id="WP_264775715.1">
    <property type="nucleotide sequence ID" value="NZ_AP026560.1"/>
</dbReference>
<dbReference type="Proteomes" id="UP001064971">
    <property type="component" value="Chromosome"/>
</dbReference>
<evidence type="ECO:0008006" key="9">
    <source>
        <dbReference type="Google" id="ProtNLM"/>
    </source>
</evidence>
<sequence length="137" mass="15065">MNLTALIVALIVCLGLATLGNAFVGRSLTEWYAHLRQPRWAVPLWAFVLVALAVYTVQGVIIYRLVARQPPGWVWALTALLITMLGNEVWNLVFFGRRSTLAGFVGIVLFCLPLAATLILLERADGFAARLLAPYAL</sequence>
<name>A0ABN6RMQ1_9DEIO</name>
<feature type="transmembrane region" description="Helical" evidence="6">
    <location>
        <begin position="101"/>
        <end position="121"/>
    </location>
</feature>
<dbReference type="EMBL" id="AP026560">
    <property type="protein sequence ID" value="BDP43046.1"/>
    <property type="molecule type" value="Genomic_DNA"/>
</dbReference>
<dbReference type="Pfam" id="PF03073">
    <property type="entry name" value="TspO_MBR"/>
    <property type="match status" value="1"/>
</dbReference>
<dbReference type="Gene3D" id="1.20.1260.100">
    <property type="entry name" value="TspO/MBR protein"/>
    <property type="match status" value="1"/>
</dbReference>
<evidence type="ECO:0000256" key="5">
    <source>
        <dbReference type="ARBA" id="ARBA00023136"/>
    </source>
</evidence>
<feature type="transmembrane region" description="Helical" evidence="6">
    <location>
        <begin position="73"/>
        <end position="95"/>
    </location>
</feature>
<keyword evidence="4 6" id="KW-1133">Transmembrane helix</keyword>